<dbReference type="InterPro" id="IPR002898">
    <property type="entry name" value="MotA_ExbB_proton_chnl"/>
</dbReference>
<dbReference type="GO" id="GO:0005886">
    <property type="term" value="C:plasma membrane"/>
    <property type="evidence" value="ECO:0007669"/>
    <property type="project" value="UniProtKB-SubCell"/>
</dbReference>
<feature type="domain" description="MotA/TolQ/ExbB proton channel" evidence="9">
    <location>
        <begin position="107"/>
        <end position="180"/>
    </location>
</feature>
<keyword evidence="6" id="KW-0653">Protein transport</keyword>
<keyword evidence="2" id="KW-1003">Cell membrane</keyword>
<dbReference type="EMBL" id="JAPRAT010000007">
    <property type="protein sequence ID" value="MCZ0702669.1"/>
    <property type="molecule type" value="Genomic_DNA"/>
</dbReference>
<evidence type="ECO:0000313" key="11">
    <source>
        <dbReference type="Proteomes" id="UP001084197"/>
    </source>
</evidence>
<keyword evidence="3 8" id="KW-0812">Transmembrane</keyword>
<evidence type="ECO:0000256" key="6">
    <source>
        <dbReference type="RuleBase" id="RU004057"/>
    </source>
</evidence>
<feature type="transmembrane region" description="Helical" evidence="8">
    <location>
        <begin position="156"/>
        <end position="178"/>
    </location>
</feature>
<evidence type="ECO:0000256" key="7">
    <source>
        <dbReference type="SAM" id="MobiDB-lite"/>
    </source>
</evidence>
<comment type="similarity">
    <text evidence="6">Belongs to the exbB/tolQ family.</text>
</comment>
<dbReference type="RefSeq" id="WP_268779434.1">
    <property type="nucleotide sequence ID" value="NZ_JAPRAT010000007.1"/>
</dbReference>
<sequence length="612" mass="69877">MIEAILQIFIDDDIASQILSNGIIEFIFMVLLVTFALTILIHFSLYNKLKKIRNYITTTNKMEMEPLKDFKDHFEHNEQYKSVKIETFVQEKFSSWRMYNLPVVNIIKLVQMTVSIFILVGVLGTFIGLTISLGSINASGDQMIDEIANVLSGIDVAFYTSITGMGLSLIMTVLIKLFNTEYLLTDLMLKVEENLEEAEKNGIEKLIQVSENINKSIDALQKNNEKSLGGIEKSFKGFQDYTDGLQKSAENLNKFNKGLANNLKDFDTLFKSMKKATVGFEVSTEKLNKNFDQLFTYFKAADTRNEEIKSTFNNSYKKITEISTKQVDTLKQFEEVVVDLKKFSSSILTEQQGVQGSVEKINHSNQDLVKKLDEQNNEFRRIFGNDLDNKMSTMNSYLSELSKDFDQLGYSLTQLPDALKLISQTQSEYKHLLSDRFAEIKQFNHDFNSHLKNHASESALFEKHLQNATNTYEQIGMKNTQLIKELNTTLSDINRSFQDKEDQLDKSVGVLKDTLTHYVNNLEGTVADKLEKVVRSIGNSMELTNDGIRKDFNEIRSLTEEIHHNDTKLTQQMLRNLQQEIQKISRGFSSTQPESNVMNESGNTSPGLRSND</sequence>
<feature type="region of interest" description="Disordered" evidence="7">
    <location>
        <begin position="586"/>
        <end position="612"/>
    </location>
</feature>
<evidence type="ECO:0000256" key="3">
    <source>
        <dbReference type="ARBA" id="ARBA00022692"/>
    </source>
</evidence>
<keyword evidence="4 8" id="KW-1133">Transmembrane helix</keyword>
<evidence type="ECO:0000256" key="5">
    <source>
        <dbReference type="ARBA" id="ARBA00023136"/>
    </source>
</evidence>
<name>A0A9J6RAS6_9BACI</name>
<feature type="transmembrane region" description="Helical" evidence="8">
    <location>
        <begin position="26"/>
        <end position="46"/>
    </location>
</feature>
<feature type="transmembrane region" description="Helical" evidence="8">
    <location>
        <begin position="116"/>
        <end position="136"/>
    </location>
</feature>
<comment type="subcellular location">
    <subcellularLocation>
        <location evidence="1">Cell membrane</location>
        <topology evidence="1">Multi-pass membrane protein</topology>
    </subcellularLocation>
    <subcellularLocation>
        <location evidence="6">Membrane</location>
        <topology evidence="6">Multi-pass membrane protein</topology>
    </subcellularLocation>
</comment>
<evidence type="ECO:0000256" key="1">
    <source>
        <dbReference type="ARBA" id="ARBA00004651"/>
    </source>
</evidence>
<dbReference type="AlphaFoldDB" id="A0A9J6RAS6"/>
<gene>
    <name evidence="10" type="ORF">OWO01_05510</name>
</gene>
<protein>
    <submittedName>
        <fullName evidence="10">MotA/TolQ/ExbB proton channel family protein</fullName>
    </submittedName>
</protein>
<evidence type="ECO:0000256" key="8">
    <source>
        <dbReference type="SAM" id="Phobius"/>
    </source>
</evidence>
<comment type="caution">
    <text evidence="10">The sequence shown here is derived from an EMBL/GenBank/DDBJ whole genome shotgun (WGS) entry which is preliminary data.</text>
</comment>
<evidence type="ECO:0000313" key="10">
    <source>
        <dbReference type="EMBL" id="MCZ0702669.1"/>
    </source>
</evidence>
<accession>A0A9J6RAS6</accession>
<keyword evidence="11" id="KW-1185">Reference proteome</keyword>
<evidence type="ECO:0000256" key="2">
    <source>
        <dbReference type="ARBA" id="ARBA00022475"/>
    </source>
</evidence>
<dbReference type="Proteomes" id="UP001084197">
    <property type="component" value="Unassembled WGS sequence"/>
</dbReference>
<evidence type="ECO:0000256" key="4">
    <source>
        <dbReference type="ARBA" id="ARBA00022989"/>
    </source>
</evidence>
<proteinExistence type="inferred from homology"/>
<keyword evidence="6" id="KW-0813">Transport</keyword>
<reference evidence="10" key="1">
    <citation type="submission" date="2022-11" db="EMBL/GenBank/DDBJ databases">
        <title>WGS of Natronobacillus azotifigens 24KS-1, an anaerobic diazotrophic haloalkaliphile from soda-rich habitats.</title>
        <authorList>
            <person name="Sorokin D.Y."/>
            <person name="Merkel A.Y."/>
        </authorList>
    </citation>
    <scope>NUCLEOTIDE SEQUENCE</scope>
    <source>
        <strain evidence="10">24KS-1</strain>
    </source>
</reference>
<dbReference type="GO" id="GO:0015031">
    <property type="term" value="P:protein transport"/>
    <property type="evidence" value="ECO:0007669"/>
    <property type="project" value="UniProtKB-KW"/>
</dbReference>
<dbReference type="SUPFAM" id="SSF58113">
    <property type="entry name" value="Apolipoprotein A-I"/>
    <property type="match status" value="1"/>
</dbReference>
<dbReference type="Pfam" id="PF01618">
    <property type="entry name" value="MotA_ExbB"/>
    <property type="match status" value="1"/>
</dbReference>
<keyword evidence="5 8" id="KW-0472">Membrane</keyword>
<evidence type="ECO:0000259" key="9">
    <source>
        <dbReference type="Pfam" id="PF01618"/>
    </source>
</evidence>
<organism evidence="10 11">
    <name type="scientific">Natronobacillus azotifigens</name>
    <dbReference type="NCBI Taxonomy" id="472978"/>
    <lineage>
        <taxon>Bacteria</taxon>
        <taxon>Bacillati</taxon>
        <taxon>Bacillota</taxon>
        <taxon>Bacilli</taxon>
        <taxon>Bacillales</taxon>
        <taxon>Bacillaceae</taxon>
        <taxon>Natronobacillus</taxon>
    </lineage>
</organism>